<reference evidence="6 7" key="1">
    <citation type="submission" date="2010-12" db="EMBL/GenBank/DDBJ databases">
        <authorList>
            <person name="Muzny D."/>
            <person name="Qin X."/>
            <person name="Deng J."/>
            <person name="Jiang H."/>
            <person name="Liu Y."/>
            <person name="Qu J."/>
            <person name="Song X.-Z."/>
            <person name="Zhang L."/>
            <person name="Thornton R."/>
            <person name="Coyle M."/>
            <person name="Francisco L."/>
            <person name="Jackson L."/>
            <person name="Javaid M."/>
            <person name="Korchina V."/>
            <person name="Kovar C."/>
            <person name="Mata R."/>
            <person name="Mathew T."/>
            <person name="Ngo R."/>
            <person name="Nguyen L."/>
            <person name="Nguyen N."/>
            <person name="Okwuonu G."/>
            <person name="Ongeri F."/>
            <person name="Pham C."/>
            <person name="Simmons D."/>
            <person name="Wilczek-Boney K."/>
            <person name="Hale W."/>
            <person name="Jakkamsetti A."/>
            <person name="Pham P."/>
            <person name="Ruth R."/>
            <person name="San Lucas F."/>
            <person name="Warren J."/>
            <person name="Zhang J."/>
            <person name="Zhao Z."/>
            <person name="Zhou C."/>
            <person name="Zhu D."/>
            <person name="Lee S."/>
            <person name="Bess C."/>
            <person name="Blankenburg K."/>
            <person name="Forbes L."/>
            <person name="Fu Q."/>
            <person name="Gubbala S."/>
            <person name="Hirani K."/>
            <person name="Jayaseelan J.C."/>
            <person name="Lara F."/>
            <person name="Munidasa M."/>
            <person name="Palculict T."/>
            <person name="Patil S."/>
            <person name="Pu L.-L."/>
            <person name="Saada N."/>
            <person name="Tang L."/>
            <person name="Weissenberger G."/>
            <person name="Zhu Y."/>
            <person name="Hemphill L."/>
            <person name="Shang Y."/>
            <person name="Youmans B."/>
            <person name="Ayvaz T."/>
            <person name="Ross M."/>
            <person name="Santibanez J."/>
            <person name="Aqrawi P."/>
            <person name="Gross S."/>
            <person name="Joshi V."/>
            <person name="Fowler G."/>
            <person name="Nazareth L."/>
            <person name="Reid J."/>
            <person name="Worley K."/>
            <person name="Petrosino J."/>
            <person name="Highlander S."/>
            <person name="Gibbs R."/>
        </authorList>
    </citation>
    <scope>NUCLEOTIDE SEQUENCE [LARGE SCALE GENOMIC DNA]</scope>
    <source>
        <strain evidence="7">DSM 15952 / CCUG 50447 / LMG 22039 / TP 1.5</strain>
    </source>
</reference>
<feature type="binding site" evidence="4">
    <location>
        <begin position="7"/>
        <end position="11"/>
    </location>
    <ligand>
        <name>ATP</name>
        <dbReference type="ChEBI" id="CHEBI:30616"/>
    </ligand>
</feature>
<dbReference type="GO" id="GO:0030272">
    <property type="term" value="F:5-formyltetrahydrofolate cyclo-ligase activity"/>
    <property type="evidence" value="ECO:0007669"/>
    <property type="project" value="UniProtKB-EC"/>
</dbReference>
<comment type="similarity">
    <text evidence="1 5">Belongs to the 5-formyltetrahydrofolate cyclo-ligase family.</text>
</comment>
<dbReference type="Pfam" id="PF01812">
    <property type="entry name" value="5-FTHF_cyc-lig"/>
    <property type="match status" value="1"/>
</dbReference>
<dbReference type="HOGENOM" id="CLU_066245_2_2_9"/>
<dbReference type="PATRIC" id="fig|888064.11.peg.67"/>
<dbReference type="eggNOG" id="COG0212">
    <property type="taxonomic scope" value="Bacteria"/>
</dbReference>
<dbReference type="OrthoDB" id="9801938at2"/>
<dbReference type="NCBIfam" id="TIGR02727">
    <property type="entry name" value="MTHFS_bact"/>
    <property type="match status" value="1"/>
</dbReference>
<dbReference type="GO" id="GO:0035999">
    <property type="term" value="P:tetrahydrofolate interconversion"/>
    <property type="evidence" value="ECO:0007669"/>
    <property type="project" value="TreeGrafter"/>
</dbReference>
<comment type="cofactor">
    <cofactor evidence="5">
        <name>Mg(2+)</name>
        <dbReference type="ChEBI" id="CHEBI:18420"/>
    </cofactor>
</comment>
<evidence type="ECO:0000256" key="4">
    <source>
        <dbReference type="PIRSR" id="PIRSR006806-1"/>
    </source>
</evidence>
<dbReference type="EC" id="6.3.3.2" evidence="5"/>
<dbReference type="InterPro" id="IPR002698">
    <property type="entry name" value="FTHF_cligase"/>
</dbReference>
<proteinExistence type="inferred from homology"/>
<dbReference type="PANTHER" id="PTHR23407">
    <property type="entry name" value="ATPASE INHIBITOR/5-FORMYLTETRAHYDROFOLATE CYCLO-LIGASE"/>
    <property type="match status" value="1"/>
</dbReference>
<dbReference type="Gene3D" id="3.40.50.10420">
    <property type="entry name" value="NagB/RpiA/CoA transferase-like"/>
    <property type="match status" value="1"/>
</dbReference>
<evidence type="ECO:0000313" key="7">
    <source>
        <dbReference type="Proteomes" id="UP000010296"/>
    </source>
</evidence>
<evidence type="ECO:0000256" key="3">
    <source>
        <dbReference type="ARBA" id="ARBA00022840"/>
    </source>
</evidence>
<evidence type="ECO:0000256" key="2">
    <source>
        <dbReference type="ARBA" id="ARBA00022741"/>
    </source>
</evidence>
<evidence type="ECO:0000256" key="1">
    <source>
        <dbReference type="ARBA" id="ARBA00010638"/>
    </source>
</evidence>
<feature type="binding site" evidence="4">
    <location>
        <position position="60"/>
    </location>
    <ligand>
        <name>substrate</name>
    </ligand>
</feature>
<dbReference type="PANTHER" id="PTHR23407:SF1">
    <property type="entry name" value="5-FORMYLTETRAHYDROFOLATE CYCLO-LIGASE"/>
    <property type="match status" value="1"/>
</dbReference>
<keyword evidence="6" id="KW-0436">Ligase</keyword>
<evidence type="ECO:0000256" key="5">
    <source>
        <dbReference type="RuleBase" id="RU361279"/>
    </source>
</evidence>
<keyword evidence="2 4" id="KW-0547">Nucleotide-binding</keyword>
<accession>E6LGY3</accession>
<dbReference type="GO" id="GO:0046872">
    <property type="term" value="F:metal ion binding"/>
    <property type="evidence" value="ECO:0007669"/>
    <property type="project" value="UniProtKB-KW"/>
</dbReference>
<dbReference type="STRING" id="888064.HMPREF9088_1623"/>
<dbReference type="Proteomes" id="UP000010296">
    <property type="component" value="Unassembled WGS sequence"/>
</dbReference>
<dbReference type="EMBL" id="AEPV01000066">
    <property type="protein sequence ID" value="EFU73507.1"/>
    <property type="molecule type" value="Genomic_DNA"/>
</dbReference>
<keyword evidence="3 4" id="KW-0067">ATP-binding</keyword>
<dbReference type="InterPro" id="IPR024185">
    <property type="entry name" value="FTHF_cligase-like_sf"/>
</dbReference>
<keyword evidence="5" id="KW-0460">Magnesium</keyword>
<dbReference type="GO" id="GO:0005524">
    <property type="term" value="F:ATP binding"/>
    <property type="evidence" value="ECO:0007669"/>
    <property type="project" value="UniProtKB-KW"/>
</dbReference>
<feature type="binding site" evidence="4">
    <location>
        <begin position="136"/>
        <end position="144"/>
    </location>
    <ligand>
        <name>ATP</name>
        <dbReference type="ChEBI" id="CHEBI:30616"/>
    </ligand>
</feature>
<comment type="caution">
    <text evidence="6">The sequence shown here is derived from an EMBL/GenBank/DDBJ whole genome shotgun (WGS) entry which is preliminary data.</text>
</comment>
<dbReference type="PIRSF" id="PIRSF006806">
    <property type="entry name" value="FTHF_cligase"/>
    <property type="match status" value="1"/>
</dbReference>
<sequence>MERVTSKKELRKEKLQALKHFSNQTKEKELLEAQLINQLLTSERWQHAQVIALYQSMAHECNTKSLLAAAWREGKVVVLPQTGKARQMRFVRVLPTTLFTLTAFGVEEPDSEQVIEKEAIDLMVVPGVCFTLDGKRIGYGGGFYDCYLEDYRGATVSLAFPFQLGAEDDWLSDEHDQLIQKIITVNREEQR</sequence>
<dbReference type="GO" id="GO:0009396">
    <property type="term" value="P:folic acid-containing compound biosynthetic process"/>
    <property type="evidence" value="ECO:0007669"/>
    <property type="project" value="TreeGrafter"/>
</dbReference>
<organism evidence="6 7">
    <name type="scientific">Enterococcus italicus (strain DSM 15952 / CCUG 50447 / LMG 22039 / TP 1.5)</name>
    <dbReference type="NCBI Taxonomy" id="888064"/>
    <lineage>
        <taxon>Bacteria</taxon>
        <taxon>Bacillati</taxon>
        <taxon>Bacillota</taxon>
        <taxon>Bacilli</taxon>
        <taxon>Lactobacillales</taxon>
        <taxon>Enterococcaceae</taxon>
        <taxon>Enterococcus</taxon>
    </lineage>
</organism>
<comment type="catalytic activity">
    <reaction evidence="5">
        <text>(6S)-5-formyl-5,6,7,8-tetrahydrofolate + ATP = (6R)-5,10-methenyltetrahydrofolate + ADP + phosphate</text>
        <dbReference type="Rhea" id="RHEA:10488"/>
        <dbReference type="ChEBI" id="CHEBI:30616"/>
        <dbReference type="ChEBI" id="CHEBI:43474"/>
        <dbReference type="ChEBI" id="CHEBI:57455"/>
        <dbReference type="ChEBI" id="CHEBI:57457"/>
        <dbReference type="ChEBI" id="CHEBI:456216"/>
        <dbReference type="EC" id="6.3.3.2"/>
    </reaction>
</comment>
<dbReference type="SUPFAM" id="SSF100950">
    <property type="entry name" value="NagB/RpiA/CoA transferase-like"/>
    <property type="match status" value="1"/>
</dbReference>
<dbReference type="InterPro" id="IPR037171">
    <property type="entry name" value="NagB/RpiA_transferase-like"/>
</dbReference>
<protein>
    <recommendedName>
        <fullName evidence="5">5-formyltetrahydrofolate cyclo-ligase</fullName>
        <ecNumber evidence="5">6.3.3.2</ecNumber>
    </recommendedName>
</protein>
<name>E6LGY3_ENTI1</name>
<dbReference type="AlphaFoldDB" id="E6LGY3"/>
<gene>
    <name evidence="6" type="primary">fthC</name>
    <name evidence="6" type="ORF">HMPREF9088_1623</name>
</gene>
<keyword evidence="7" id="KW-1185">Reference proteome</keyword>
<keyword evidence="5" id="KW-0479">Metal-binding</keyword>
<evidence type="ECO:0000313" key="6">
    <source>
        <dbReference type="EMBL" id="EFU73507.1"/>
    </source>
</evidence>